<dbReference type="KEGG" id="dsy:DSY4905"/>
<evidence type="ECO:0000313" key="4">
    <source>
        <dbReference type="Proteomes" id="UP000001946"/>
    </source>
</evidence>
<dbReference type="EMBL" id="AP008230">
    <property type="protein sequence ID" value="BAE86694.1"/>
    <property type="molecule type" value="Genomic_DNA"/>
</dbReference>
<dbReference type="STRING" id="138119.DSY4905"/>
<feature type="compositionally biased region" description="Polar residues" evidence="2">
    <location>
        <begin position="230"/>
        <end position="240"/>
    </location>
</feature>
<dbReference type="InterPro" id="IPR050289">
    <property type="entry name" value="TorD/DmsD_chaperones"/>
</dbReference>
<dbReference type="InterPro" id="IPR020945">
    <property type="entry name" value="DMSO/NO3_reduct_chaperone"/>
</dbReference>
<dbReference type="SUPFAM" id="SSF89155">
    <property type="entry name" value="TorD-like"/>
    <property type="match status" value="1"/>
</dbReference>
<dbReference type="AlphaFoldDB" id="Q24MP8"/>
<gene>
    <name evidence="3" type="ordered locus">DSY4905</name>
</gene>
<name>Q24MP8_DESHY</name>
<dbReference type="Gene3D" id="1.10.3480.10">
    <property type="entry name" value="TorD-like"/>
    <property type="match status" value="1"/>
</dbReference>
<dbReference type="PANTHER" id="PTHR34227:SF1">
    <property type="entry name" value="DIMETHYL SULFOXIDE REDUCTASE CHAPERONE-RELATED"/>
    <property type="match status" value="1"/>
</dbReference>
<protein>
    <submittedName>
        <fullName evidence="3">Uncharacterized protein</fullName>
    </submittedName>
</protein>
<dbReference type="HOGENOM" id="CLU_099731_0_0_9"/>
<dbReference type="InterPro" id="IPR036411">
    <property type="entry name" value="TorD-like_sf"/>
</dbReference>
<keyword evidence="1" id="KW-0143">Chaperone</keyword>
<dbReference type="Pfam" id="PF02613">
    <property type="entry name" value="Nitrate_red_del"/>
    <property type="match status" value="1"/>
</dbReference>
<evidence type="ECO:0000256" key="2">
    <source>
        <dbReference type="SAM" id="MobiDB-lite"/>
    </source>
</evidence>
<evidence type="ECO:0000256" key="1">
    <source>
        <dbReference type="ARBA" id="ARBA00023186"/>
    </source>
</evidence>
<proteinExistence type="predicted"/>
<organism evidence="3 4">
    <name type="scientific">Desulfitobacterium hafniense (strain Y51)</name>
    <dbReference type="NCBI Taxonomy" id="138119"/>
    <lineage>
        <taxon>Bacteria</taxon>
        <taxon>Bacillati</taxon>
        <taxon>Bacillota</taxon>
        <taxon>Clostridia</taxon>
        <taxon>Eubacteriales</taxon>
        <taxon>Desulfitobacteriaceae</taxon>
        <taxon>Desulfitobacterium</taxon>
    </lineage>
</organism>
<reference evidence="3 4" key="1">
    <citation type="journal article" date="2006" name="J. Bacteriol.">
        <title>Complete genome sequence of the dehalorespiring bacterium Desulfitobacterium hafniense Y51 and comparison with Dehalococcoides ethenogenes 195.</title>
        <authorList>
            <person name="Nonaka H."/>
            <person name="Keresztes G."/>
            <person name="Shinoda Y."/>
            <person name="Ikenaga Y."/>
            <person name="Abe M."/>
            <person name="Naito K."/>
            <person name="Inatomi K."/>
            <person name="Furukawa K."/>
            <person name="Inui M."/>
            <person name="Yukawa H."/>
        </authorList>
    </citation>
    <scope>NUCLEOTIDE SEQUENCE [LARGE SCALE GENOMIC DNA]</scope>
    <source>
        <strain evidence="3 4">Y51</strain>
    </source>
</reference>
<dbReference type="eggNOG" id="COG3381">
    <property type="taxonomic scope" value="Bacteria"/>
</dbReference>
<keyword evidence="4" id="KW-1185">Reference proteome</keyword>
<evidence type="ECO:0000313" key="3">
    <source>
        <dbReference type="EMBL" id="BAE86694.1"/>
    </source>
</evidence>
<dbReference type="PANTHER" id="PTHR34227">
    <property type="entry name" value="CHAPERONE PROTEIN YCDY"/>
    <property type="match status" value="1"/>
</dbReference>
<feature type="region of interest" description="Disordered" evidence="2">
    <location>
        <begin position="228"/>
        <end position="249"/>
    </location>
</feature>
<dbReference type="Proteomes" id="UP000001946">
    <property type="component" value="Chromosome"/>
</dbReference>
<accession>Q24MP8</accession>
<sequence>MTITIPKGGINMPEIEGSARERALGYELLASIFLNEPTWEQFRVLKKWAADLEESWLEELLREIEEGDPELEELQQTYYDLFFVPVSGRFVPPFEAAIRGARRQKGGKTKFGGFWGDSTLQISHIYQQIGFEPEKMTIFQPLKEMNIPDQIGFELAALAYLCQTEESWQKAKKDLGALHHWQKVLLEEHLNQWLPQLREDLAGADPTGFYTYFAGLAAEFCREEARILTGSPTPESTSNENIEREEWQS</sequence>